<proteinExistence type="predicted"/>
<evidence type="ECO:0000313" key="2">
    <source>
        <dbReference type="EMBL" id="QHT84267.1"/>
    </source>
</evidence>
<feature type="region of interest" description="Disordered" evidence="1">
    <location>
        <begin position="52"/>
        <end position="77"/>
    </location>
</feature>
<dbReference type="AlphaFoldDB" id="A0A6C0HVJ3"/>
<organism evidence="2">
    <name type="scientific">viral metagenome</name>
    <dbReference type="NCBI Taxonomy" id="1070528"/>
    <lineage>
        <taxon>unclassified sequences</taxon>
        <taxon>metagenomes</taxon>
        <taxon>organismal metagenomes</taxon>
    </lineage>
</organism>
<reference evidence="2" key="1">
    <citation type="journal article" date="2020" name="Nature">
        <title>Giant virus diversity and host interactions through global metagenomics.</title>
        <authorList>
            <person name="Schulz F."/>
            <person name="Roux S."/>
            <person name="Paez-Espino D."/>
            <person name="Jungbluth S."/>
            <person name="Walsh D.A."/>
            <person name="Denef V.J."/>
            <person name="McMahon K.D."/>
            <person name="Konstantinidis K.T."/>
            <person name="Eloe-Fadrosh E.A."/>
            <person name="Kyrpides N.C."/>
            <person name="Woyke T."/>
        </authorList>
    </citation>
    <scope>NUCLEOTIDE SEQUENCE</scope>
    <source>
        <strain evidence="2">GVMAG-M-3300023184-177</strain>
    </source>
</reference>
<dbReference type="EMBL" id="MN740017">
    <property type="protein sequence ID" value="QHT84267.1"/>
    <property type="molecule type" value="Genomic_DNA"/>
</dbReference>
<name>A0A6C0HVJ3_9ZZZZ</name>
<evidence type="ECO:0000256" key="1">
    <source>
        <dbReference type="SAM" id="MobiDB-lite"/>
    </source>
</evidence>
<sequence>MNRDMEDLEDIIRILIDMLIINNVSKETIILELRKYHYCFDCRNHFRGCKCNESSESDNIDDNYTSSIYSEEDTQSD</sequence>
<protein>
    <submittedName>
        <fullName evidence="2">Uncharacterized protein</fullName>
    </submittedName>
</protein>
<accession>A0A6C0HVJ3</accession>